<dbReference type="Proteomes" id="UP000053237">
    <property type="component" value="Unassembled WGS sequence"/>
</dbReference>
<evidence type="ECO:0000313" key="1">
    <source>
        <dbReference type="EMBL" id="CCI50470.1"/>
    </source>
</evidence>
<protein>
    <submittedName>
        <fullName evidence="1">Uncharacterized protein</fullName>
    </submittedName>
</protein>
<proteinExistence type="predicted"/>
<dbReference type="InParanoid" id="A0A024GVQ9"/>
<gene>
    <name evidence="1" type="ORF">BN9_122570</name>
</gene>
<accession>A0A024GVQ9</accession>
<evidence type="ECO:0000313" key="2">
    <source>
        <dbReference type="Proteomes" id="UP000053237"/>
    </source>
</evidence>
<keyword evidence="2" id="KW-1185">Reference proteome</keyword>
<name>A0A024GVQ9_9STRA</name>
<organism evidence="1 2">
    <name type="scientific">Albugo candida</name>
    <dbReference type="NCBI Taxonomy" id="65357"/>
    <lineage>
        <taxon>Eukaryota</taxon>
        <taxon>Sar</taxon>
        <taxon>Stramenopiles</taxon>
        <taxon>Oomycota</taxon>
        <taxon>Peronosporomycetes</taxon>
        <taxon>Albuginales</taxon>
        <taxon>Albuginaceae</taxon>
        <taxon>Albugo</taxon>
    </lineage>
</organism>
<dbReference type="AlphaFoldDB" id="A0A024GVQ9"/>
<sequence>MDSRTRKDVRLVGKVMLDQEILKQCHRYRIDASIHATNSQIRLERYFLVQLNADDANSEDRWWLAGVDGLKSRKSVPIMICVASSVHGQIANMMNAVIFCYSQRHFVFSDAYAITQNM</sequence>
<dbReference type="EMBL" id="CAIX01000517">
    <property type="protein sequence ID" value="CCI50470.1"/>
    <property type="molecule type" value="Genomic_DNA"/>
</dbReference>
<comment type="caution">
    <text evidence="1">The sequence shown here is derived from an EMBL/GenBank/DDBJ whole genome shotgun (WGS) entry which is preliminary data.</text>
</comment>
<reference evidence="1 2" key="1">
    <citation type="submission" date="2012-05" db="EMBL/GenBank/DDBJ databases">
        <title>Recombination and specialization in a pathogen metapopulation.</title>
        <authorList>
            <person name="Gardiner A."/>
            <person name="Kemen E."/>
            <person name="Schultz-Larsen T."/>
            <person name="MacLean D."/>
            <person name="Van Oosterhout C."/>
            <person name="Jones J.D.G."/>
        </authorList>
    </citation>
    <scope>NUCLEOTIDE SEQUENCE [LARGE SCALE GENOMIC DNA]</scope>
    <source>
        <strain evidence="1 2">Ac Nc2</strain>
    </source>
</reference>